<evidence type="ECO:0000256" key="10">
    <source>
        <dbReference type="PROSITE-ProRule" id="PRU00042"/>
    </source>
</evidence>
<dbReference type="SUPFAM" id="SSF56672">
    <property type="entry name" value="DNA/RNA polymerases"/>
    <property type="match status" value="1"/>
</dbReference>
<dbReference type="PANTHER" id="PTHR24198">
    <property type="entry name" value="ANKYRIN REPEAT AND PROTEIN KINASE DOMAIN-CONTAINING PROTEIN"/>
    <property type="match status" value="1"/>
</dbReference>
<keyword evidence="10" id="KW-0863">Zinc-finger</keyword>
<dbReference type="InterPro" id="IPR036236">
    <property type="entry name" value="Znf_C2H2_sf"/>
</dbReference>
<dbReference type="InterPro" id="IPR036770">
    <property type="entry name" value="Ankyrin_rpt-contain_sf"/>
</dbReference>
<evidence type="ECO:0000256" key="3">
    <source>
        <dbReference type="ARBA" id="ARBA00022722"/>
    </source>
</evidence>
<evidence type="ECO:0000313" key="13">
    <source>
        <dbReference type="EMBL" id="CAB0033804.1"/>
    </source>
</evidence>
<organism evidence="13 14">
    <name type="scientific">Trichogramma brassicae</name>
    <dbReference type="NCBI Taxonomy" id="86971"/>
    <lineage>
        <taxon>Eukaryota</taxon>
        <taxon>Metazoa</taxon>
        <taxon>Ecdysozoa</taxon>
        <taxon>Arthropoda</taxon>
        <taxon>Hexapoda</taxon>
        <taxon>Insecta</taxon>
        <taxon>Pterygota</taxon>
        <taxon>Neoptera</taxon>
        <taxon>Endopterygota</taxon>
        <taxon>Hymenoptera</taxon>
        <taxon>Apocrita</taxon>
        <taxon>Proctotrupomorpha</taxon>
        <taxon>Chalcidoidea</taxon>
        <taxon>Trichogrammatidae</taxon>
        <taxon>Trichogramma</taxon>
    </lineage>
</organism>
<feature type="region of interest" description="Disordered" evidence="11">
    <location>
        <begin position="1126"/>
        <end position="1153"/>
    </location>
</feature>
<dbReference type="PANTHER" id="PTHR24198:SF165">
    <property type="entry name" value="ANKYRIN REPEAT-CONTAINING PROTEIN-RELATED"/>
    <property type="match status" value="1"/>
</dbReference>
<keyword evidence="10" id="KW-0479">Metal-binding</keyword>
<reference evidence="13 14" key="1">
    <citation type="submission" date="2020-02" db="EMBL/GenBank/DDBJ databases">
        <authorList>
            <person name="Ferguson B K."/>
        </authorList>
    </citation>
    <scope>NUCLEOTIDE SEQUENCE [LARGE SCALE GENOMIC DNA]</scope>
</reference>
<dbReference type="OrthoDB" id="496981at2759"/>
<dbReference type="Pfam" id="PF17917">
    <property type="entry name" value="RT_RNaseH"/>
    <property type="match status" value="1"/>
</dbReference>
<keyword evidence="6" id="KW-0378">Hydrolase</keyword>
<evidence type="ECO:0000256" key="1">
    <source>
        <dbReference type="ARBA" id="ARBA00022679"/>
    </source>
</evidence>
<protein>
    <recommendedName>
        <fullName evidence="12">C2H2-type domain-containing protein</fullName>
    </recommendedName>
</protein>
<dbReference type="Gene3D" id="3.30.160.60">
    <property type="entry name" value="Classic Zinc Finger"/>
    <property type="match status" value="1"/>
</dbReference>
<evidence type="ECO:0000256" key="2">
    <source>
        <dbReference type="ARBA" id="ARBA00022695"/>
    </source>
</evidence>
<dbReference type="PROSITE" id="PS50088">
    <property type="entry name" value="ANK_REPEAT"/>
    <property type="match status" value="4"/>
</dbReference>
<feature type="repeat" description="ANK" evidence="9">
    <location>
        <begin position="436"/>
        <end position="468"/>
    </location>
</feature>
<feature type="repeat" description="ANK" evidence="9">
    <location>
        <begin position="509"/>
        <end position="537"/>
    </location>
</feature>
<keyword evidence="4" id="KW-0677">Repeat</keyword>
<evidence type="ECO:0000259" key="12">
    <source>
        <dbReference type="PROSITE" id="PS50157"/>
    </source>
</evidence>
<name>A0A6H5IAN0_9HYME</name>
<dbReference type="SMART" id="SM00248">
    <property type="entry name" value="ANK"/>
    <property type="match status" value="10"/>
</dbReference>
<dbReference type="InterPro" id="IPR002110">
    <property type="entry name" value="Ankyrin_rpt"/>
</dbReference>
<dbReference type="Pfam" id="PF13857">
    <property type="entry name" value="Ank_5"/>
    <property type="match status" value="1"/>
</dbReference>
<feature type="domain" description="C2H2-type" evidence="12">
    <location>
        <begin position="209"/>
        <end position="237"/>
    </location>
</feature>
<dbReference type="SMART" id="SM00355">
    <property type="entry name" value="ZnF_C2H2"/>
    <property type="match status" value="3"/>
</dbReference>
<keyword evidence="8 9" id="KW-0040">ANK repeat</keyword>
<feature type="repeat" description="ANK" evidence="9">
    <location>
        <begin position="925"/>
        <end position="957"/>
    </location>
</feature>
<sequence>MEKLRFEFVMKAAADKKSNALMVTSITTPDAKFSTSRPNCRSLLGLGAILKQIQENGEEKPVGYFSKKLNSAQKKKKATFLECLAIKECLQYWQHLLLGRKFKVITDHKPSRYNFSAYTERLYMHIARRVIRAIEAQLKDHGYARIRHIKIGARARENRANMAVRRDISRNWAPAPAPPLYACDACGKKFSTKRSLKTHIDAVYNDEPYLCVICVEPFVNRCSLKVHLDTTHSGDVRACDICGEMYTRHDLHVHDLRVNVDRVRQVRSVTHSCDTCGKSFSQKVQCVRVQTPIHTLTYTTAAYYIVRSTSSKSNERFLGSKKRDDPAHTRIHTHNFKIQQQQQKGKSGYKDEPKVDKDGKLLLRRTTALHCAARSDMGSDSFVVDALFQIYDRFELNYTDESGLSHFHLASKWGCDEIVEKFLELGQDPNCLWQETRDSPLHMALAFNRKEAAELLLRNGSDPNIVNSKGSTPLHIICQKDKDIGLADILFKICDAKGLMVQVNALDKFGMTPLQLAVMNLLPSIVDLLLYRGADLSGFVFPIESYTGKFKLARMSLLLAVIERLGKRGYELYQNDALAIMKLFSDNGLFKKSTGSNELCWYDDEEFATEAKKISMVDSSLTLYDVFQLQPREAAKVLSYSDYVRFESLHQSLILFKGIRDACVLRLCEIMARKFFQQWASDPFYKIIHGRLPIECCDMITEGLLNEDLYNICLAIIYDFMILHDASYMRYSYIDASSRAYGIAALVYVCVRRSSNTHTHTIANGEQQQQQQRQQQQQLVQCNQPRASSASCSVSHENTSESRQLKSSISTTRMVRQAYVYCLYEGARLIEFVVLTGYKHQPQFDEHGKPLLNRTTPIHWACKETHDIVPIIKDLFKIYNNFHVNYIDEESGLTHLHVACQFGLGVVVQGFLDLGQDPNCVEKTTGDSLLHVALKHQKEKIAWELLRRGADPCLANKDGTTPLHMICKGLEADFFKIIEEKRVEARNERGSTATPLHVALREELQTRSSSANQNSTNVFGTTPPYLVNELYRDNGLLRTIFEFSVDRSQLSNIDARDKEGNTSLHLVLRNGRASATQWLLSNGADPNLANEAGESPLHVICQRASYDIGAFEKEADRLSTAKFVDDPRDVSGQIPNHSPPPHSAPAPAAAAAQARVEPARDLFLPRPTAATRVSRVIFDLYHVVHDDEDEDHDNDAEKPMNSKAIMRRAELDSPKNATVGKRASTLRDDCVNVNIASLTASAADHGTIHIAYIQSGRARSHEDALLWLAEHRRIAISWLGPPLLHNCSAREFAPWIEREETHLVELASSHHPLAMFHLYYIYGSEIPSRRAVAAATVVARHAKAQAINRARPPTSCTAAVAAGQDRAVRRHAAFMCYCTQRIAHPAPTFAHTHGRDTSLSRGFRARDSSHALYRKLEPRRETSVGGSGGGAHATRDTRCCCCCCCKTTTMLLHARLHHLKTVYETLISARIRGSALDAKVPERRMIFVQEIESRPELETII</sequence>
<evidence type="ECO:0000256" key="9">
    <source>
        <dbReference type="PROSITE-ProRule" id="PRU00023"/>
    </source>
</evidence>
<dbReference type="EMBL" id="CADCXV010000725">
    <property type="protein sequence ID" value="CAB0033804.1"/>
    <property type="molecule type" value="Genomic_DNA"/>
</dbReference>
<dbReference type="Proteomes" id="UP000479190">
    <property type="component" value="Unassembled WGS sequence"/>
</dbReference>
<dbReference type="Pfam" id="PF00096">
    <property type="entry name" value="zf-C2H2"/>
    <property type="match status" value="1"/>
</dbReference>
<keyword evidence="10" id="KW-0862">Zinc</keyword>
<keyword evidence="3" id="KW-0540">Nuclease</keyword>
<dbReference type="GO" id="GO:0008270">
    <property type="term" value="F:zinc ion binding"/>
    <property type="evidence" value="ECO:0007669"/>
    <property type="project" value="UniProtKB-KW"/>
</dbReference>
<proteinExistence type="predicted"/>
<keyword evidence="14" id="KW-1185">Reference proteome</keyword>
<keyword evidence="2" id="KW-0548">Nucleotidyltransferase</keyword>
<dbReference type="InterPro" id="IPR043502">
    <property type="entry name" value="DNA/RNA_pol_sf"/>
</dbReference>
<feature type="domain" description="C2H2-type" evidence="12">
    <location>
        <begin position="181"/>
        <end position="208"/>
    </location>
</feature>
<dbReference type="PROSITE" id="PS50157">
    <property type="entry name" value="ZINC_FINGER_C2H2_2"/>
    <property type="match status" value="2"/>
</dbReference>
<dbReference type="PROSITE" id="PS00028">
    <property type="entry name" value="ZINC_FINGER_C2H2_1"/>
    <property type="match status" value="1"/>
</dbReference>
<evidence type="ECO:0000256" key="4">
    <source>
        <dbReference type="ARBA" id="ARBA00022737"/>
    </source>
</evidence>
<gene>
    <name evidence="13" type="ORF">TBRA_LOCUS5702</name>
</gene>
<dbReference type="SUPFAM" id="SSF48403">
    <property type="entry name" value="Ankyrin repeat"/>
    <property type="match status" value="2"/>
</dbReference>
<evidence type="ECO:0000256" key="8">
    <source>
        <dbReference type="ARBA" id="ARBA00023043"/>
    </source>
</evidence>
<feature type="repeat" description="ANK" evidence="9">
    <location>
        <begin position="1059"/>
        <end position="1091"/>
    </location>
</feature>
<evidence type="ECO:0000313" key="14">
    <source>
        <dbReference type="Proteomes" id="UP000479190"/>
    </source>
</evidence>
<dbReference type="GO" id="GO:0003964">
    <property type="term" value="F:RNA-directed DNA polymerase activity"/>
    <property type="evidence" value="ECO:0007669"/>
    <property type="project" value="UniProtKB-KW"/>
</dbReference>
<dbReference type="GO" id="GO:0004519">
    <property type="term" value="F:endonuclease activity"/>
    <property type="evidence" value="ECO:0007669"/>
    <property type="project" value="UniProtKB-KW"/>
</dbReference>
<keyword evidence="7" id="KW-0695">RNA-directed DNA polymerase</keyword>
<dbReference type="InterPro" id="IPR041373">
    <property type="entry name" value="RT_RNaseH"/>
</dbReference>
<evidence type="ECO:0000256" key="7">
    <source>
        <dbReference type="ARBA" id="ARBA00022918"/>
    </source>
</evidence>
<evidence type="ECO:0000256" key="6">
    <source>
        <dbReference type="ARBA" id="ARBA00022801"/>
    </source>
</evidence>
<dbReference type="InterPro" id="IPR013087">
    <property type="entry name" value="Znf_C2H2_type"/>
</dbReference>
<evidence type="ECO:0000256" key="11">
    <source>
        <dbReference type="SAM" id="MobiDB-lite"/>
    </source>
</evidence>
<dbReference type="Gene3D" id="1.25.40.20">
    <property type="entry name" value="Ankyrin repeat-containing domain"/>
    <property type="match status" value="3"/>
</dbReference>
<evidence type="ECO:0000256" key="5">
    <source>
        <dbReference type="ARBA" id="ARBA00022759"/>
    </source>
</evidence>
<dbReference type="Pfam" id="PF12796">
    <property type="entry name" value="Ank_2"/>
    <property type="match status" value="1"/>
</dbReference>
<dbReference type="CDD" id="cd09274">
    <property type="entry name" value="RNase_HI_RT_Ty3"/>
    <property type="match status" value="1"/>
</dbReference>
<keyword evidence="1" id="KW-0808">Transferase</keyword>
<dbReference type="PROSITE" id="PS50297">
    <property type="entry name" value="ANK_REP_REGION"/>
    <property type="match status" value="3"/>
</dbReference>
<keyword evidence="5" id="KW-0255">Endonuclease</keyword>
<dbReference type="SUPFAM" id="SSF57667">
    <property type="entry name" value="beta-beta-alpha zinc fingers"/>
    <property type="match status" value="1"/>
</dbReference>
<dbReference type="GO" id="GO:0016787">
    <property type="term" value="F:hydrolase activity"/>
    <property type="evidence" value="ECO:0007669"/>
    <property type="project" value="UniProtKB-KW"/>
</dbReference>
<accession>A0A6H5IAN0</accession>